<dbReference type="Proteomes" id="UP000070700">
    <property type="component" value="Unassembled WGS sequence"/>
</dbReference>
<dbReference type="InParanoid" id="A0A194X9I9"/>
<keyword evidence="3" id="KW-1185">Reference proteome</keyword>
<sequence>MSTITQQTEIDGDGKTRKKVGLWATIRVIRAGQDLGTLHDIRLALQFCMNECDFQRQLTFSRTRQQRLPKNAAKGGFYVSKSSCLYLKFPVREDQDREAQLDEMNRDMLINLGDTLNEELASLAESGFRIMMVDSRVMITNGLPIPDKRSVRSVLRMGPKAFPSAYTEEVAGAYGWSRGYAHMGLKSLWTEDGYGEIEDTMFRTFDRQVGNAAKQVPVSEEVYWTPEEKTKVDTFHETKVQGKIRHWPLPITMSENQDGIVRTQYAKSGGDWVVDRDMHADGIEEQRVTEQQFVDAMKRGRTKPEELREDTRAVAEDTESEWRPESTLFGYETAGRAGPSRGGRNSNIRDHEIG</sequence>
<evidence type="ECO:0000256" key="1">
    <source>
        <dbReference type="SAM" id="MobiDB-lite"/>
    </source>
</evidence>
<dbReference type="AlphaFoldDB" id="A0A194X9I9"/>
<gene>
    <name evidence="2" type="ORF">LY89DRAFT_782695</name>
</gene>
<organism evidence="2 3">
    <name type="scientific">Mollisia scopiformis</name>
    <name type="common">Conifer needle endophyte fungus</name>
    <name type="synonym">Phialocephala scopiformis</name>
    <dbReference type="NCBI Taxonomy" id="149040"/>
    <lineage>
        <taxon>Eukaryota</taxon>
        <taxon>Fungi</taxon>
        <taxon>Dikarya</taxon>
        <taxon>Ascomycota</taxon>
        <taxon>Pezizomycotina</taxon>
        <taxon>Leotiomycetes</taxon>
        <taxon>Helotiales</taxon>
        <taxon>Mollisiaceae</taxon>
        <taxon>Mollisia</taxon>
    </lineage>
</organism>
<dbReference type="RefSeq" id="XP_018070797.1">
    <property type="nucleotide sequence ID" value="XM_018222610.1"/>
</dbReference>
<dbReference type="EMBL" id="KQ947416">
    <property type="protein sequence ID" value="KUJ16442.1"/>
    <property type="molecule type" value="Genomic_DNA"/>
</dbReference>
<protein>
    <submittedName>
        <fullName evidence="2">Uncharacterized protein</fullName>
    </submittedName>
</protein>
<evidence type="ECO:0000313" key="2">
    <source>
        <dbReference type="EMBL" id="KUJ16442.1"/>
    </source>
</evidence>
<dbReference type="GeneID" id="28832336"/>
<name>A0A194X9I9_MOLSC</name>
<evidence type="ECO:0000313" key="3">
    <source>
        <dbReference type="Proteomes" id="UP000070700"/>
    </source>
</evidence>
<feature type="compositionally biased region" description="Basic and acidic residues" evidence="1">
    <location>
        <begin position="301"/>
        <end position="324"/>
    </location>
</feature>
<accession>A0A194X9I9</accession>
<dbReference type="OrthoDB" id="3523141at2759"/>
<reference evidence="2 3" key="1">
    <citation type="submission" date="2015-10" db="EMBL/GenBank/DDBJ databases">
        <title>Full genome of DAOMC 229536 Phialocephala scopiformis, a fungal endophyte of spruce producing the potent anti-insectan compound rugulosin.</title>
        <authorList>
            <consortium name="DOE Joint Genome Institute"/>
            <person name="Walker A.K."/>
            <person name="Frasz S.L."/>
            <person name="Seifert K.A."/>
            <person name="Miller J.D."/>
            <person name="Mondo S.J."/>
            <person name="Labutti K."/>
            <person name="Lipzen A."/>
            <person name="Dockter R."/>
            <person name="Kennedy M."/>
            <person name="Grigoriev I.V."/>
            <person name="Spatafora J.W."/>
        </authorList>
    </citation>
    <scope>NUCLEOTIDE SEQUENCE [LARGE SCALE GENOMIC DNA]</scope>
    <source>
        <strain evidence="2 3">CBS 120377</strain>
    </source>
</reference>
<feature type="region of interest" description="Disordered" evidence="1">
    <location>
        <begin position="301"/>
        <end position="354"/>
    </location>
</feature>
<proteinExistence type="predicted"/>
<dbReference type="KEGG" id="psco:LY89DRAFT_782695"/>